<dbReference type="SUPFAM" id="SSF53067">
    <property type="entry name" value="Actin-like ATPase domain"/>
    <property type="match status" value="2"/>
</dbReference>
<evidence type="ECO:0000313" key="10">
    <source>
        <dbReference type="EMBL" id="KHE93688.1"/>
    </source>
</evidence>
<evidence type="ECO:0000259" key="9">
    <source>
        <dbReference type="Pfam" id="PF00814"/>
    </source>
</evidence>
<dbReference type="AlphaFoldDB" id="A0A0B0ERB1"/>
<dbReference type="GO" id="GO:0061711">
    <property type="term" value="F:tRNA N(6)-L-threonylcarbamoyladenine synthase activity"/>
    <property type="evidence" value="ECO:0007669"/>
    <property type="project" value="UniProtKB-EC"/>
</dbReference>
<keyword evidence="3 8" id="KW-0819">tRNA processing</keyword>
<gene>
    <name evidence="8" type="primary">tsaD</name>
    <name evidence="10" type="ORF">SCABRO_00554</name>
</gene>
<feature type="binding site" evidence="8">
    <location>
        <position position="167"/>
    </location>
    <ligand>
        <name>substrate</name>
    </ligand>
</feature>
<dbReference type="InterPro" id="IPR017861">
    <property type="entry name" value="KAE1/TsaD"/>
</dbReference>
<dbReference type="PRINTS" id="PR00789">
    <property type="entry name" value="OSIALOPTASE"/>
</dbReference>
<feature type="binding site" evidence="8">
    <location>
        <position position="111"/>
    </location>
    <ligand>
        <name>Fe cation</name>
        <dbReference type="ChEBI" id="CHEBI:24875"/>
    </ligand>
</feature>
<dbReference type="PANTHER" id="PTHR11735">
    <property type="entry name" value="TRNA N6-ADENOSINE THREONYLCARBAMOYLTRANSFERASE"/>
    <property type="match status" value="1"/>
</dbReference>
<dbReference type="GO" id="GO:0002949">
    <property type="term" value="P:tRNA threonylcarbamoyladenosine modification"/>
    <property type="evidence" value="ECO:0007669"/>
    <property type="project" value="UniProtKB-UniRule"/>
</dbReference>
<evidence type="ECO:0000256" key="1">
    <source>
        <dbReference type="ARBA" id="ARBA00022490"/>
    </source>
</evidence>
<comment type="catalytic activity">
    <reaction evidence="7 8">
        <text>L-threonylcarbamoyladenylate + adenosine(37) in tRNA = N(6)-L-threonylcarbamoyladenosine(37) in tRNA + AMP + H(+)</text>
        <dbReference type="Rhea" id="RHEA:37059"/>
        <dbReference type="Rhea" id="RHEA-COMP:10162"/>
        <dbReference type="Rhea" id="RHEA-COMP:10163"/>
        <dbReference type="ChEBI" id="CHEBI:15378"/>
        <dbReference type="ChEBI" id="CHEBI:73682"/>
        <dbReference type="ChEBI" id="CHEBI:74411"/>
        <dbReference type="ChEBI" id="CHEBI:74418"/>
        <dbReference type="ChEBI" id="CHEBI:456215"/>
        <dbReference type="EC" id="2.3.1.234"/>
    </reaction>
</comment>
<dbReference type="PROSITE" id="PS01016">
    <property type="entry name" value="GLYCOPROTEASE"/>
    <property type="match status" value="1"/>
</dbReference>
<feature type="binding site" evidence="8">
    <location>
        <position position="309"/>
    </location>
    <ligand>
        <name>Fe cation</name>
        <dbReference type="ChEBI" id="CHEBI:24875"/>
    </ligand>
</feature>
<comment type="function">
    <text evidence="8">Required for the formation of a threonylcarbamoyl group on adenosine at position 37 (t(6)A37) in tRNAs that read codons beginning with adenine. Is involved in the transfer of the threonylcarbamoyl moiety of threonylcarbamoyl-AMP (TC-AMP) to the N6 group of A37, together with TsaE and TsaB. TsaD likely plays a direct catalytic role in this reaction.</text>
</comment>
<dbReference type="InterPro" id="IPR022450">
    <property type="entry name" value="TsaD"/>
</dbReference>
<dbReference type="CDD" id="cd24133">
    <property type="entry name" value="ASKHA_NBD_TsaD_bac"/>
    <property type="match status" value="1"/>
</dbReference>
<feature type="binding site" evidence="8">
    <location>
        <position position="184"/>
    </location>
    <ligand>
        <name>substrate</name>
    </ligand>
</feature>
<proteinExistence type="inferred from homology"/>
<keyword evidence="6 8" id="KW-0012">Acyltransferase</keyword>
<dbReference type="PANTHER" id="PTHR11735:SF6">
    <property type="entry name" value="TRNA N6-ADENOSINE THREONYLCARBAMOYLTRANSFERASE, MITOCHONDRIAL"/>
    <property type="match status" value="1"/>
</dbReference>
<keyword evidence="5 8" id="KW-0408">Iron</keyword>
<feature type="binding site" evidence="8">
    <location>
        <begin position="134"/>
        <end position="138"/>
    </location>
    <ligand>
        <name>substrate</name>
    </ligand>
</feature>
<comment type="cofactor">
    <cofactor evidence="8">
        <name>Fe(2+)</name>
        <dbReference type="ChEBI" id="CHEBI:29033"/>
    </cofactor>
    <text evidence="8">Binds 1 Fe(2+) ion per subunit.</text>
</comment>
<evidence type="ECO:0000256" key="6">
    <source>
        <dbReference type="ARBA" id="ARBA00023315"/>
    </source>
</evidence>
<dbReference type="PATRIC" id="fig|237368.3.peg.603"/>
<comment type="subcellular location">
    <subcellularLocation>
        <location evidence="8">Cytoplasm</location>
    </subcellularLocation>
</comment>
<evidence type="ECO:0000256" key="7">
    <source>
        <dbReference type="ARBA" id="ARBA00048117"/>
    </source>
</evidence>
<comment type="caution">
    <text evidence="10">The sequence shown here is derived from an EMBL/GenBank/DDBJ whole genome shotgun (WGS) entry which is preliminary data.</text>
</comment>
<dbReference type="InterPro" id="IPR000905">
    <property type="entry name" value="Gcp-like_dom"/>
</dbReference>
<dbReference type="InterPro" id="IPR017860">
    <property type="entry name" value="Peptidase_M22_CS"/>
</dbReference>
<evidence type="ECO:0000313" key="11">
    <source>
        <dbReference type="Proteomes" id="UP000030652"/>
    </source>
</evidence>
<feature type="binding site" evidence="8">
    <location>
        <position position="281"/>
    </location>
    <ligand>
        <name>substrate</name>
    </ligand>
</feature>
<dbReference type="Gene3D" id="3.30.420.40">
    <property type="match status" value="2"/>
</dbReference>
<keyword evidence="2 8" id="KW-0808">Transferase</keyword>
<comment type="similarity">
    <text evidence="8">Belongs to the KAE1 / TsaD family.</text>
</comment>
<dbReference type="Pfam" id="PF00814">
    <property type="entry name" value="TsaD"/>
    <property type="match status" value="1"/>
</dbReference>
<keyword evidence="1 8" id="KW-0963">Cytoplasm</keyword>
<dbReference type="Proteomes" id="UP000030652">
    <property type="component" value="Unassembled WGS sequence"/>
</dbReference>
<dbReference type="EMBL" id="JRYO01000041">
    <property type="protein sequence ID" value="KHE93688.1"/>
    <property type="molecule type" value="Genomic_DNA"/>
</dbReference>
<evidence type="ECO:0000256" key="3">
    <source>
        <dbReference type="ARBA" id="ARBA00022694"/>
    </source>
</evidence>
<dbReference type="GO" id="GO:0005737">
    <property type="term" value="C:cytoplasm"/>
    <property type="evidence" value="ECO:0007669"/>
    <property type="project" value="UniProtKB-SubCell"/>
</dbReference>
<dbReference type="FunFam" id="3.30.420.40:FF:000012">
    <property type="entry name" value="tRNA N6-adenosine threonylcarbamoyltransferase"/>
    <property type="match status" value="1"/>
</dbReference>
<evidence type="ECO:0000256" key="8">
    <source>
        <dbReference type="HAMAP-Rule" id="MF_01445"/>
    </source>
</evidence>
<accession>A0A0B0ERB1</accession>
<keyword evidence="4 8" id="KW-0479">Metal-binding</keyword>
<evidence type="ECO:0000256" key="4">
    <source>
        <dbReference type="ARBA" id="ARBA00022723"/>
    </source>
</evidence>
<feature type="binding site" evidence="8">
    <location>
        <position position="115"/>
    </location>
    <ligand>
        <name>Fe cation</name>
        <dbReference type="ChEBI" id="CHEBI:24875"/>
    </ligand>
</feature>
<feature type="domain" description="Gcp-like" evidence="9">
    <location>
        <begin position="24"/>
        <end position="315"/>
    </location>
</feature>
<dbReference type="EC" id="2.3.1.234" evidence="8"/>
<dbReference type="NCBIfam" id="TIGR00329">
    <property type="entry name" value="gcp_kae1"/>
    <property type="match status" value="1"/>
</dbReference>
<dbReference type="GO" id="GO:0005506">
    <property type="term" value="F:iron ion binding"/>
    <property type="evidence" value="ECO:0007669"/>
    <property type="project" value="UniProtKB-UniRule"/>
</dbReference>
<evidence type="ECO:0000256" key="5">
    <source>
        <dbReference type="ARBA" id="ARBA00023004"/>
    </source>
</evidence>
<dbReference type="InterPro" id="IPR043129">
    <property type="entry name" value="ATPase_NBD"/>
</dbReference>
<dbReference type="eggNOG" id="COG0533">
    <property type="taxonomic scope" value="Bacteria"/>
</dbReference>
<feature type="binding site" evidence="8">
    <location>
        <position position="180"/>
    </location>
    <ligand>
        <name>substrate</name>
    </ligand>
</feature>
<reference evidence="10 11" key="1">
    <citation type="submission" date="2014-10" db="EMBL/GenBank/DDBJ databases">
        <title>Draft genome of anammox bacterium scalindua brodae, obtained using differential coverage binning of sequence data from two enrichment reactors.</title>
        <authorList>
            <person name="Speth D.R."/>
            <person name="Russ L."/>
            <person name="Kartal B."/>
            <person name="Op den Camp H.J."/>
            <person name="Dutilh B.E."/>
            <person name="Jetten M.S."/>
        </authorList>
    </citation>
    <scope>NUCLEOTIDE SEQUENCE [LARGE SCALE GENOMIC DNA]</scope>
    <source>
        <strain evidence="10">RU1</strain>
    </source>
</reference>
<dbReference type="NCBIfam" id="TIGR03723">
    <property type="entry name" value="T6A_TsaD_YgjD"/>
    <property type="match status" value="1"/>
</dbReference>
<organism evidence="10 11">
    <name type="scientific">Candidatus Scalindua brodae</name>
    <dbReference type="NCBI Taxonomy" id="237368"/>
    <lineage>
        <taxon>Bacteria</taxon>
        <taxon>Pseudomonadati</taxon>
        <taxon>Planctomycetota</taxon>
        <taxon>Candidatus Brocadiia</taxon>
        <taxon>Candidatus Brocadiales</taxon>
        <taxon>Candidatus Scalinduaceae</taxon>
        <taxon>Candidatus Scalindua</taxon>
    </lineage>
</organism>
<dbReference type="HAMAP" id="MF_01445">
    <property type="entry name" value="TsaD"/>
    <property type="match status" value="1"/>
</dbReference>
<dbReference type="FunFam" id="3.30.420.40:FF:000040">
    <property type="entry name" value="tRNA N6-adenosine threonylcarbamoyltransferase"/>
    <property type="match status" value="1"/>
</dbReference>
<sequence length="336" mass="35999">MIILGIETSCDETSAAVVEDGNKVHSNIVASQQDLHSKFGGVVPEIACRAHTDTIITVIDKAVSEASIKMSNIDAISIANTPGLIGALLIGLTAAKTLSWILKKPLITVNHLHAHIYASKIENEDIDYPAISLVVSGGHTSLFLTHSETNYEPIGGTIDDAAGEAFDKVGKILGLGYPAGPEIDNISLKGNEKAIQFPRSYLKKGSLDFSFSGIKTAVLYHCMGQDSRNASEIPKLTDQEIADIAASFQEAVVDVLVDKTIFAANKFTSKSIIIGGGVACNSRLRQKLTDAATRRDIPMFYPSKKLCMDNAAMVAGLAYHKYGEKEFSSLEVEAMP</sequence>
<evidence type="ECO:0000256" key="2">
    <source>
        <dbReference type="ARBA" id="ARBA00022679"/>
    </source>
</evidence>
<protein>
    <recommendedName>
        <fullName evidence="8">tRNA N6-adenosine threonylcarbamoyltransferase</fullName>
        <ecNumber evidence="8">2.3.1.234</ecNumber>
    </recommendedName>
    <alternativeName>
        <fullName evidence="8">N6-L-threonylcarbamoyladenine synthase</fullName>
        <shortName evidence="8">t(6)A synthase</shortName>
    </alternativeName>
    <alternativeName>
        <fullName evidence="8">t(6)A37 threonylcarbamoyladenosine biosynthesis protein TsaD</fullName>
    </alternativeName>
    <alternativeName>
        <fullName evidence="8">tRNA threonylcarbamoyladenosine biosynthesis protein TsaD</fullName>
    </alternativeName>
</protein>
<name>A0A0B0ERB1_9BACT</name>